<feature type="signal peptide" evidence="13">
    <location>
        <begin position="1"/>
        <end position="20"/>
    </location>
</feature>
<evidence type="ECO:0000256" key="3">
    <source>
        <dbReference type="ARBA" id="ARBA00022692"/>
    </source>
</evidence>
<feature type="domain" description="Fibronectin type-III" evidence="14">
    <location>
        <begin position="538"/>
        <end position="631"/>
    </location>
</feature>
<evidence type="ECO:0000256" key="1">
    <source>
        <dbReference type="ARBA" id="ARBA00004479"/>
    </source>
</evidence>
<evidence type="ECO:0000256" key="2">
    <source>
        <dbReference type="ARBA" id="ARBA00008921"/>
    </source>
</evidence>
<keyword evidence="3 12" id="KW-0812">Transmembrane</keyword>
<feature type="domain" description="Fibronectin type-III" evidence="14">
    <location>
        <begin position="230"/>
        <end position="336"/>
    </location>
</feature>
<dbReference type="InterPro" id="IPR036116">
    <property type="entry name" value="FN3_sf"/>
</dbReference>
<evidence type="ECO:0000256" key="6">
    <source>
        <dbReference type="ARBA" id="ARBA00022989"/>
    </source>
</evidence>
<feature type="region of interest" description="Disordered" evidence="11">
    <location>
        <begin position="676"/>
        <end position="697"/>
    </location>
</feature>
<keyword evidence="8" id="KW-0675">Receptor</keyword>
<dbReference type="GO" id="GO:0005886">
    <property type="term" value="C:plasma membrane"/>
    <property type="evidence" value="ECO:0007669"/>
    <property type="project" value="UniProtKB-ARBA"/>
</dbReference>
<evidence type="ECO:0000256" key="11">
    <source>
        <dbReference type="SAM" id="MobiDB-lite"/>
    </source>
</evidence>
<evidence type="ECO:0000256" key="5">
    <source>
        <dbReference type="ARBA" id="ARBA00022737"/>
    </source>
</evidence>
<keyword evidence="4 13" id="KW-0732">Signal</keyword>
<feature type="region of interest" description="Disordered" evidence="11">
    <location>
        <begin position="854"/>
        <end position="881"/>
    </location>
</feature>
<dbReference type="AlphaFoldDB" id="A0A1A7YH62"/>
<feature type="region of interest" description="Disordered" evidence="11">
    <location>
        <begin position="728"/>
        <end position="766"/>
    </location>
</feature>
<reference evidence="15" key="2">
    <citation type="submission" date="2016-06" db="EMBL/GenBank/DDBJ databases">
        <title>The genome of a short-lived fish provides insights into sex chromosome evolution and the genetic control of aging.</title>
        <authorList>
            <person name="Reichwald K."/>
            <person name="Felder M."/>
            <person name="Petzold A."/>
            <person name="Koch P."/>
            <person name="Groth M."/>
            <person name="Platzer M."/>
        </authorList>
    </citation>
    <scope>NUCLEOTIDE SEQUENCE</scope>
    <source>
        <tissue evidence="15">Brain</tissue>
    </source>
</reference>
<reference evidence="15" key="1">
    <citation type="submission" date="2016-05" db="EMBL/GenBank/DDBJ databases">
        <authorList>
            <person name="Lavstsen T."/>
            <person name="Jespersen J.S."/>
        </authorList>
    </citation>
    <scope>NUCLEOTIDE SEQUENCE</scope>
    <source>
        <tissue evidence="15">Brain</tissue>
    </source>
</reference>
<evidence type="ECO:0000256" key="12">
    <source>
        <dbReference type="SAM" id="Phobius"/>
    </source>
</evidence>
<dbReference type="SUPFAM" id="SSF49265">
    <property type="entry name" value="Fibronectin type III"/>
    <property type="match status" value="3"/>
</dbReference>
<dbReference type="Pfam" id="PF06328">
    <property type="entry name" value="Lep_receptor_Ig"/>
    <property type="match status" value="1"/>
</dbReference>
<feature type="compositionally biased region" description="Basic and acidic residues" evidence="11">
    <location>
        <begin position="728"/>
        <end position="737"/>
    </location>
</feature>
<comment type="similarity">
    <text evidence="2">Belongs to the type I cytokine receptor family. Type 2 subfamily.</text>
</comment>
<evidence type="ECO:0000256" key="13">
    <source>
        <dbReference type="SAM" id="SignalP"/>
    </source>
</evidence>
<dbReference type="PANTHER" id="PTHR48423">
    <property type="entry name" value="INTERLEUKIN-27 RECEPTOR SUBUNIT ALPHA"/>
    <property type="match status" value="1"/>
</dbReference>
<name>A0A1A7YH62_9TELE</name>
<dbReference type="Gene3D" id="2.60.40.10">
    <property type="entry name" value="Immunoglobulins"/>
    <property type="match status" value="5"/>
</dbReference>
<keyword evidence="10" id="KW-0393">Immunoglobulin domain</keyword>
<feature type="transmembrane region" description="Helical" evidence="12">
    <location>
        <begin position="639"/>
        <end position="660"/>
    </location>
</feature>
<evidence type="ECO:0000256" key="7">
    <source>
        <dbReference type="ARBA" id="ARBA00023136"/>
    </source>
</evidence>
<evidence type="ECO:0000256" key="4">
    <source>
        <dbReference type="ARBA" id="ARBA00022729"/>
    </source>
</evidence>
<organism evidence="15">
    <name type="scientific">Iconisemion striatum</name>
    <dbReference type="NCBI Taxonomy" id="60296"/>
    <lineage>
        <taxon>Eukaryota</taxon>
        <taxon>Metazoa</taxon>
        <taxon>Chordata</taxon>
        <taxon>Craniata</taxon>
        <taxon>Vertebrata</taxon>
        <taxon>Euteleostomi</taxon>
        <taxon>Actinopterygii</taxon>
        <taxon>Neopterygii</taxon>
        <taxon>Teleostei</taxon>
        <taxon>Neoteleostei</taxon>
        <taxon>Acanthomorphata</taxon>
        <taxon>Ovalentaria</taxon>
        <taxon>Atherinomorphae</taxon>
        <taxon>Cyprinodontiformes</taxon>
        <taxon>Nothobranchiidae</taxon>
        <taxon>Iconisemion</taxon>
    </lineage>
</organism>
<dbReference type="SMART" id="SM00060">
    <property type="entry name" value="FN3"/>
    <property type="match status" value="3"/>
</dbReference>
<evidence type="ECO:0000256" key="10">
    <source>
        <dbReference type="ARBA" id="ARBA00023319"/>
    </source>
</evidence>
<dbReference type="PROSITE" id="PS50853">
    <property type="entry name" value="FN3"/>
    <property type="match status" value="2"/>
</dbReference>
<dbReference type="EMBL" id="HADX01007316">
    <property type="protein sequence ID" value="SBP29548.1"/>
    <property type="molecule type" value="Transcribed_RNA"/>
</dbReference>
<evidence type="ECO:0000256" key="8">
    <source>
        <dbReference type="ARBA" id="ARBA00023170"/>
    </source>
</evidence>
<feature type="chain" id="PRO_5008363976" evidence="13">
    <location>
        <begin position="21"/>
        <end position="881"/>
    </location>
</feature>
<proteinExistence type="inferred from homology"/>
<dbReference type="InterPro" id="IPR003961">
    <property type="entry name" value="FN3_dom"/>
</dbReference>
<dbReference type="InterPro" id="IPR036179">
    <property type="entry name" value="Ig-like_dom_sf"/>
</dbReference>
<dbReference type="CDD" id="cd00063">
    <property type="entry name" value="FN3"/>
    <property type="match status" value="2"/>
</dbReference>
<feature type="compositionally biased region" description="Polar residues" evidence="11">
    <location>
        <begin position="677"/>
        <end position="686"/>
    </location>
</feature>
<keyword evidence="5" id="KW-0677">Repeat</keyword>
<gene>
    <name evidence="15" type="primary">IL6ST</name>
</gene>
<dbReference type="SUPFAM" id="SSF48726">
    <property type="entry name" value="Immunoglobulin"/>
    <property type="match status" value="1"/>
</dbReference>
<evidence type="ECO:0000313" key="15">
    <source>
        <dbReference type="EMBL" id="SBP29548.1"/>
    </source>
</evidence>
<evidence type="ECO:0000259" key="14">
    <source>
        <dbReference type="PROSITE" id="PS50853"/>
    </source>
</evidence>
<feature type="compositionally biased region" description="Polar residues" evidence="11">
    <location>
        <begin position="786"/>
        <end position="797"/>
    </location>
</feature>
<feature type="region of interest" description="Disordered" evidence="11">
    <location>
        <begin position="780"/>
        <end position="830"/>
    </location>
</feature>
<evidence type="ECO:0000256" key="9">
    <source>
        <dbReference type="ARBA" id="ARBA00023180"/>
    </source>
</evidence>
<protein>
    <submittedName>
        <fullName evidence="15">Interleukin 6 signal transducer</fullName>
    </submittedName>
</protein>
<keyword evidence="9" id="KW-0325">Glycoprotein</keyword>
<dbReference type="InterPro" id="IPR052672">
    <property type="entry name" value="Type1_Cytokine_Rcpt_Type2"/>
</dbReference>
<feature type="compositionally biased region" description="Polar residues" evidence="11">
    <location>
        <begin position="854"/>
        <end position="872"/>
    </location>
</feature>
<dbReference type="InterPro" id="IPR013783">
    <property type="entry name" value="Ig-like_fold"/>
</dbReference>
<dbReference type="InterPro" id="IPR010457">
    <property type="entry name" value="IgC2-like_lig-bd"/>
</dbReference>
<dbReference type="PANTHER" id="PTHR48423:SF1">
    <property type="entry name" value="INTERLEUKIN-27 RECEPTOR SUBUNIT ALPHA"/>
    <property type="match status" value="1"/>
</dbReference>
<keyword evidence="7 12" id="KW-0472">Membrane</keyword>
<feature type="compositionally biased region" description="Polar residues" evidence="11">
    <location>
        <begin position="819"/>
        <end position="828"/>
    </location>
</feature>
<dbReference type="Pfam" id="PF00041">
    <property type="entry name" value="fn3"/>
    <property type="match status" value="2"/>
</dbReference>
<sequence length="881" mass="99135">MCMRVLQLFGLAFLASVLRAEHENMNYLMTSPQSPVVEIGTNFTATCVITNTTEVTADDLYWNLSRTTLPHELYTKINTSALNVTVPILGETAEWLFCTSKKDSPYVTLNKSRFLHGILLRKASHPERPENLSCIALQDGDRISQTFRCKWEVAGRQNADIPTTYTLMVRMQIKEEIFNASTTENNAEVSMTFPNHMALEVWVQAHNLLGTVESEHLKVENANFFVKTNPPLNVQLIPEEIFPTSLLIQWNPPIASVYVKLKYQIRFCPHGSQNWSYVSVFEVPLSDTDQHTHSFRLQNLQPYTVYVIQVSCKHIEKDHGYWSDWSRNATMRTPESLPEKPSLWRTTADGVNGQEVLVICKDSILTNGRLISFGMRIQDSHNGNWENETIPVNGSSSDPRPDQREVTLLKRISLAEKQVVKVCLVARNSLGPSPETCLAFSAKPLGRGLVEDLGVWPQQGQLFVKWKLILDRSLTEYVIEWVSGEQINWQRVNKFTSLTAIKGPLEPFVCYRVSVYPLYYTRIGKPASTEAFLEQGAPLQGPSINQSSTGYDHAELVWDAIPMHQRRGFITNYTIFYKSDKHIHVITVPPNSTSYTLKSLLGDTKYDVWIRASTIRGSKNSSSHSFTTLKYAPGKVEGIVVGVSLGFLFLVLMAILLCIYKKDVIEQNFWPQVPNPGKSTIGNWSPDNPLRAETPREDCLSGMNVRVEGVRDVKQGLEDDKTSLSLKKDKYLSEEHSSGIGGSSCMSSPRQSVSSSDEDPEMPDNTANTVQYSVVVGPSDYKGQTPVFSRSESTQPLLDSEENPDMLGSGGSRHFQRYPRQSSLSETNQETHFKQLEMEQQDFCSIKEDTEWTLASDTQSANAEPGSASSYMPQRGGYRPQ</sequence>
<keyword evidence="6 12" id="KW-1133">Transmembrane helix</keyword>
<comment type="subcellular location">
    <subcellularLocation>
        <location evidence="1">Membrane</location>
        <topology evidence="1">Single-pass type I membrane protein</topology>
    </subcellularLocation>
</comment>
<accession>A0A1A7YH62</accession>